<dbReference type="AlphaFoldDB" id="A0A1L0DC56"/>
<reference evidence="1 2" key="1">
    <citation type="submission" date="2016-10" db="EMBL/GenBank/DDBJ databases">
        <authorList>
            <person name="de Groot N.N."/>
        </authorList>
    </citation>
    <scope>NUCLEOTIDE SEQUENCE [LARGE SCALE GENOMIC DNA]</scope>
    <source>
        <strain evidence="1 2">PYCC 4715</strain>
    </source>
</reference>
<sequence>MLNNALKRIFISLSFGITERGPTLSTYSHQVQSSFTNSRTHNQSIAVTLNLDKLSTAVQFYAFITLE</sequence>
<name>A0A1L0DC56_9ASCO</name>
<evidence type="ECO:0000313" key="2">
    <source>
        <dbReference type="Proteomes" id="UP000182259"/>
    </source>
</evidence>
<accession>A0A1L0DC56</accession>
<dbReference type="EMBL" id="LT635766">
    <property type="protein sequence ID" value="SGZ53480.1"/>
    <property type="molecule type" value="Genomic_DNA"/>
</dbReference>
<dbReference type="Proteomes" id="UP000182259">
    <property type="component" value="Chromosome III"/>
</dbReference>
<protein>
    <submittedName>
        <fullName evidence="1">CIC11C00000005705</fullName>
    </submittedName>
</protein>
<evidence type="ECO:0000313" key="1">
    <source>
        <dbReference type="EMBL" id="SGZ53480.1"/>
    </source>
</evidence>
<proteinExistence type="predicted"/>
<organism evidence="1 2">
    <name type="scientific">Sungouiella intermedia</name>
    <dbReference type="NCBI Taxonomy" id="45354"/>
    <lineage>
        <taxon>Eukaryota</taxon>
        <taxon>Fungi</taxon>
        <taxon>Dikarya</taxon>
        <taxon>Ascomycota</taxon>
        <taxon>Saccharomycotina</taxon>
        <taxon>Pichiomycetes</taxon>
        <taxon>Metschnikowiaceae</taxon>
        <taxon>Sungouiella</taxon>
    </lineage>
</organism>
<gene>
    <name evidence="1" type="ORF">SAMEA4029009_CIC11G00000005705</name>
</gene>